<sequence length="63" mass="6747">MSQMWEVDRELLEAAALAMGTPPGADTVAAALRWAVETGPETPDGPWRARLAGEARLRALTDV</sequence>
<protein>
    <recommendedName>
        <fullName evidence="3">DUF2191 domain-containing protein</fullName>
    </recommendedName>
</protein>
<dbReference type="AlphaFoldDB" id="A0A9W6SKG1"/>
<evidence type="ECO:0000313" key="1">
    <source>
        <dbReference type="EMBL" id="GLZ77304.1"/>
    </source>
</evidence>
<name>A0A9W6SKG1_9ACTN</name>
<reference evidence="1" key="1">
    <citation type="submission" date="2023-03" db="EMBL/GenBank/DDBJ databases">
        <title>Actinorhabdospora filicis NBRC 111898.</title>
        <authorList>
            <person name="Ichikawa N."/>
            <person name="Sato H."/>
            <person name="Tonouchi N."/>
        </authorList>
    </citation>
    <scope>NUCLEOTIDE SEQUENCE</scope>
    <source>
        <strain evidence="1">NBRC 111898</strain>
    </source>
</reference>
<proteinExistence type="predicted"/>
<comment type="caution">
    <text evidence="1">The sequence shown here is derived from an EMBL/GenBank/DDBJ whole genome shotgun (WGS) entry which is preliminary data.</text>
</comment>
<dbReference type="EMBL" id="BSTX01000001">
    <property type="protein sequence ID" value="GLZ77304.1"/>
    <property type="molecule type" value="Genomic_DNA"/>
</dbReference>
<keyword evidence="2" id="KW-1185">Reference proteome</keyword>
<dbReference type="RefSeq" id="WP_285662430.1">
    <property type="nucleotide sequence ID" value="NZ_BSTX01000001.1"/>
</dbReference>
<organism evidence="1 2">
    <name type="scientific">Actinorhabdospora filicis</name>
    <dbReference type="NCBI Taxonomy" id="1785913"/>
    <lineage>
        <taxon>Bacteria</taxon>
        <taxon>Bacillati</taxon>
        <taxon>Actinomycetota</taxon>
        <taxon>Actinomycetes</taxon>
        <taxon>Micromonosporales</taxon>
        <taxon>Micromonosporaceae</taxon>
        <taxon>Actinorhabdospora</taxon>
    </lineage>
</organism>
<dbReference type="Proteomes" id="UP001165079">
    <property type="component" value="Unassembled WGS sequence"/>
</dbReference>
<accession>A0A9W6SKG1</accession>
<gene>
    <name evidence="1" type="ORF">Afil01_21110</name>
</gene>
<evidence type="ECO:0008006" key="3">
    <source>
        <dbReference type="Google" id="ProtNLM"/>
    </source>
</evidence>
<evidence type="ECO:0000313" key="2">
    <source>
        <dbReference type="Proteomes" id="UP001165079"/>
    </source>
</evidence>